<dbReference type="Pfam" id="PF01584">
    <property type="entry name" value="CheW"/>
    <property type="match status" value="1"/>
</dbReference>
<dbReference type="Gene3D" id="2.40.50.180">
    <property type="entry name" value="CheA-289, Domain 4"/>
    <property type="match status" value="1"/>
</dbReference>
<accession>A0A4R2TLR9</accession>
<dbReference type="PANTHER" id="PTHR47233">
    <property type="entry name" value="CHEMOTAXIS PROTEIN CHEV"/>
    <property type="match status" value="1"/>
</dbReference>
<dbReference type="InterPro" id="IPR002545">
    <property type="entry name" value="CheW-lke_dom"/>
</dbReference>
<name>A0A4R2TLR9_9FIRM</name>
<dbReference type="EMBL" id="SLYC01000009">
    <property type="protein sequence ID" value="TCQ03422.1"/>
    <property type="molecule type" value="Genomic_DNA"/>
</dbReference>
<evidence type="ECO:0000313" key="3">
    <source>
        <dbReference type="Proteomes" id="UP000295504"/>
    </source>
</evidence>
<evidence type="ECO:0000313" key="2">
    <source>
        <dbReference type="EMBL" id="TCQ03422.1"/>
    </source>
</evidence>
<evidence type="ECO:0000259" key="1">
    <source>
        <dbReference type="PROSITE" id="PS50851"/>
    </source>
</evidence>
<dbReference type="InterPro" id="IPR036061">
    <property type="entry name" value="CheW-like_dom_sf"/>
</dbReference>
<dbReference type="GO" id="GO:0006935">
    <property type="term" value="P:chemotaxis"/>
    <property type="evidence" value="ECO:0007669"/>
    <property type="project" value="InterPro"/>
</dbReference>
<dbReference type="SMART" id="SM00260">
    <property type="entry name" value="CheW"/>
    <property type="match status" value="1"/>
</dbReference>
<protein>
    <submittedName>
        <fullName evidence="2">Chemotaxis signal transduction protein</fullName>
    </submittedName>
</protein>
<dbReference type="Proteomes" id="UP000295504">
    <property type="component" value="Unassembled WGS sequence"/>
</dbReference>
<dbReference type="SUPFAM" id="SSF50341">
    <property type="entry name" value="CheW-like"/>
    <property type="match status" value="1"/>
</dbReference>
<dbReference type="PROSITE" id="PS50851">
    <property type="entry name" value="CHEW"/>
    <property type="match status" value="1"/>
</dbReference>
<comment type="caution">
    <text evidence="2">The sequence shown here is derived from an EMBL/GenBank/DDBJ whole genome shotgun (WGS) entry which is preliminary data.</text>
</comment>
<dbReference type="GO" id="GO:0007165">
    <property type="term" value="P:signal transduction"/>
    <property type="evidence" value="ECO:0007669"/>
    <property type="project" value="InterPro"/>
</dbReference>
<gene>
    <name evidence="2" type="ORF">EDD79_10091</name>
</gene>
<organism evidence="2 3">
    <name type="scientific">Serpentinicella alkaliphila</name>
    <dbReference type="NCBI Taxonomy" id="1734049"/>
    <lineage>
        <taxon>Bacteria</taxon>
        <taxon>Bacillati</taxon>
        <taxon>Bacillota</taxon>
        <taxon>Clostridia</taxon>
        <taxon>Peptostreptococcales</taxon>
        <taxon>Natronincolaceae</taxon>
        <taxon>Serpentinicella</taxon>
    </lineage>
</organism>
<dbReference type="OrthoDB" id="9806105at2"/>
<dbReference type="Gene3D" id="2.30.30.40">
    <property type="entry name" value="SH3 Domains"/>
    <property type="match status" value="1"/>
</dbReference>
<proteinExistence type="predicted"/>
<reference evidence="2 3" key="1">
    <citation type="submission" date="2019-03" db="EMBL/GenBank/DDBJ databases">
        <title>Genomic Encyclopedia of Type Strains, Phase IV (KMG-IV): sequencing the most valuable type-strain genomes for metagenomic binning, comparative biology and taxonomic classification.</title>
        <authorList>
            <person name="Goeker M."/>
        </authorList>
    </citation>
    <scope>NUCLEOTIDE SEQUENCE [LARGE SCALE GENOMIC DNA]</scope>
    <source>
        <strain evidence="2 3">DSM 100013</strain>
    </source>
</reference>
<dbReference type="AlphaFoldDB" id="A0A4R2TLR9"/>
<dbReference type="RefSeq" id="WP_132847971.1">
    <property type="nucleotide sequence ID" value="NZ_CP058648.1"/>
</dbReference>
<keyword evidence="3" id="KW-1185">Reference proteome</keyword>
<sequence length="161" mass="18064">MEYVKENLTGVEEIEIVEFKIGDNYFAINVSKVREIIPYLQVTKIPNSHPCIKGIFKIRDSVISAIDLPKYLNLPVIDTKDSFYIIAHFNGTSVGFEVHEVIGIHRLSPGSIEKPDESFYGAESGIASGIVKLEDKLVILLELEKILYDISPKMVKQVANI</sequence>
<feature type="domain" description="CheW-like" evidence="1">
    <location>
        <begin position="13"/>
        <end position="152"/>
    </location>
</feature>
<dbReference type="PANTHER" id="PTHR47233:SF3">
    <property type="entry name" value="CHEMOTAXIS PROTEIN CHEV"/>
    <property type="match status" value="1"/>
</dbReference>